<accession>A0A179SI59</accession>
<protein>
    <submittedName>
        <fullName evidence="4">Peptidase C14</fullName>
    </submittedName>
</protein>
<feature type="compositionally biased region" description="Low complexity" evidence="1">
    <location>
        <begin position="709"/>
        <end position="761"/>
    </location>
</feature>
<evidence type="ECO:0000256" key="2">
    <source>
        <dbReference type="SAM" id="SignalP"/>
    </source>
</evidence>
<dbReference type="OrthoDB" id="9816009at2"/>
<name>A0A179SI59_9HYPH</name>
<feature type="compositionally biased region" description="Pro residues" evidence="1">
    <location>
        <begin position="617"/>
        <end position="629"/>
    </location>
</feature>
<feature type="region of interest" description="Disordered" evidence="1">
    <location>
        <begin position="520"/>
        <end position="791"/>
    </location>
</feature>
<gene>
    <name evidence="4" type="ORF">A5481_05475</name>
</gene>
<evidence type="ECO:0000256" key="1">
    <source>
        <dbReference type="SAM" id="MobiDB-lite"/>
    </source>
</evidence>
<dbReference type="InterPro" id="IPR029030">
    <property type="entry name" value="Caspase-like_dom_sf"/>
</dbReference>
<dbReference type="Pfam" id="PF00656">
    <property type="entry name" value="Peptidase_C14"/>
    <property type="match status" value="1"/>
</dbReference>
<dbReference type="InterPro" id="IPR001309">
    <property type="entry name" value="Pept_C14_p20"/>
</dbReference>
<proteinExistence type="predicted"/>
<comment type="caution">
    <text evidence="4">The sequence shown here is derived from an EMBL/GenBank/DDBJ whole genome shotgun (WGS) entry which is preliminary data.</text>
</comment>
<feature type="domain" description="Caspase family p20" evidence="3">
    <location>
        <begin position="34"/>
        <end position="163"/>
    </location>
</feature>
<dbReference type="Proteomes" id="UP000078316">
    <property type="component" value="Unassembled WGS sequence"/>
</dbReference>
<dbReference type="EMBL" id="LWHQ01000010">
    <property type="protein sequence ID" value="OAS26611.1"/>
    <property type="molecule type" value="Genomic_DNA"/>
</dbReference>
<dbReference type="PROSITE" id="PS51318">
    <property type="entry name" value="TAT"/>
    <property type="match status" value="1"/>
</dbReference>
<dbReference type="AlphaFoldDB" id="A0A179SI59"/>
<feature type="compositionally biased region" description="Pro residues" evidence="1">
    <location>
        <begin position="762"/>
        <end position="779"/>
    </location>
</feature>
<evidence type="ECO:0000313" key="4">
    <source>
        <dbReference type="EMBL" id="OAS26611.1"/>
    </source>
</evidence>
<dbReference type="RefSeq" id="WP_064503826.1">
    <property type="nucleotide sequence ID" value="NZ_LWHQ01000010.1"/>
</dbReference>
<dbReference type="PROSITE" id="PS50208">
    <property type="entry name" value="CASPASE_P20"/>
    <property type="match status" value="1"/>
</dbReference>
<feature type="signal peptide" evidence="2">
    <location>
        <begin position="1"/>
        <end position="24"/>
    </location>
</feature>
<dbReference type="GO" id="GO:0006508">
    <property type="term" value="P:proteolysis"/>
    <property type="evidence" value="ECO:0007669"/>
    <property type="project" value="InterPro"/>
</dbReference>
<dbReference type="InterPro" id="IPR011600">
    <property type="entry name" value="Pept_C14_caspase"/>
</dbReference>
<dbReference type="STRING" id="427683.A5481_05475"/>
<dbReference type="Gene3D" id="3.40.50.1460">
    <property type="match status" value="1"/>
</dbReference>
<sequence>MPPLRHPVLALALALAALAGLAAAALPAAAAPAERRIALVVGNGAYAAGALPTAANDAGLVAQTLQATGFDVVGARDLDEDSLRRSLRDFTDKAAAAGPDTVAFLYLAGYGLQLENEAYFAPVDARIETASDVPLQALRVSDYVKRLAALPLKARFVVLDAARTAPFRLRGDPLAGGLPLVEAEPGSLIAYNAAPGTVGPAETGPYGAYALALVEMIREGGLAPAALFERVRLRVAETTRGAEVPWSASRIDAPFVFLEREAGAPSLAGFDPPAKPLGEIGAREAYAACLGRDTLPAYEEFVAAYPRDPLARRVRAIIAARREALTWRRSALADTREGYWSYLARYPRGPHAWDARRRLSALAAAFEPPADYRVLAYDVPPPPPDEVVFVERPALYLDDPVYALPPPPVVFLPPRPTVLVELAPPPPPREAYILPVPAYVPVPTYVVAPPAVAPPPNPVLFQNLHVTAVTVVNGHTPDPAQPGTARFGAPVVGAVAGAALGAAAARVALPPALAQKAALRPAPQAAPGQPGLGQIPRATGPMGGPPPGATALRPSLPGQIPPQAPAGSRPNPAQALPGAGGTPLPALAARPGAAAGAPPAGRPVGLGQIPPAAASPAGPPPAAPRPAPPAALAARPPQAPPSGLPPGGERPPVAPLRSVQPMRPAPVQDLRQVPRQAVRPPLAQPPRMAAPVRAPRPDDGLQRMRMEQAARQQAQAQARQRVEAQQMMQRQQQQVQDAMRRQQAQAMRQPQMMAPRPQLMQPHPPQAGPRPAPHAPPPGRGCGHPGAPPCR</sequence>
<feature type="compositionally biased region" description="Low complexity" evidence="1">
    <location>
        <begin position="520"/>
        <end position="534"/>
    </location>
</feature>
<dbReference type="PANTHER" id="PTHR22576:SF37">
    <property type="entry name" value="MUCOSA-ASSOCIATED LYMPHOID TISSUE LYMPHOMA TRANSLOCATION PROTEIN 1"/>
    <property type="match status" value="1"/>
</dbReference>
<feature type="compositionally biased region" description="Pro residues" evidence="1">
    <location>
        <begin position="637"/>
        <end position="654"/>
    </location>
</feature>
<dbReference type="InterPro" id="IPR006311">
    <property type="entry name" value="TAT_signal"/>
</dbReference>
<evidence type="ECO:0000259" key="3">
    <source>
        <dbReference type="PROSITE" id="PS50208"/>
    </source>
</evidence>
<organism evidence="4 5">
    <name type="scientific">Methylobacterium platani</name>
    <dbReference type="NCBI Taxonomy" id="427683"/>
    <lineage>
        <taxon>Bacteria</taxon>
        <taxon>Pseudomonadati</taxon>
        <taxon>Pseudomonadota</taxon>
        <taxon>Alphaproteobacteria</taxon>
        <taxon>Hyphomicrobiales</taxon>
        <taxon>Methylobacteriaceae</taxon>
        <taxon>Methylobacterium</taxon>
    </lineage>
</organism>
<dbReference type="InterPro" id="IPR052039">
    <property type="entry name" value="Caspase-related_regulators"/>
</dbReference>
<dbReference type="SUPFAM" id="SSF52129">
    <property type="entry name" value="Caspase-like"/>
    <property type="match status" value="1"/>
</dbReference>
<feature type="chain" id="PRO_5008106097" evidence="2">
    <location>
        <begin position="25"/>
        <end position="791"/>
    </location>
</feature>
<reference evidence="4 5" key="1">
    <citation type="submission" date="2016-04" db="EMBL/GenBank/DDBJ databases">
        <authorList>
            <person name="Evans L.H."/>
            <person name="Alamgir A."/>
            <person name="Owens N."/>
            <person name="Weber N.D."/>
            <person name="Virtaneva K."/>
            <person name="Barbian K."/>
            <person name="Babar A."/>
            <person name="Rosenke K."/>
        </authorList>
    </citation>
    <scope>NUCLEOTIDE SEQUENCE [LARGE SCALE GENOMIC DNA]</scope>
    <source>
        <strain evidence="4 5">PMB02</strain>
    </source>
</reference>
<feature type="compositionally biased region" description="Low complexity" evidence="1">
    <location>
        <begin position="572"/>
        <end position="616"/>
    </location>
</feature>
<evidence type="ECO:0000313" key="5">
    <source>
        <dbReference type="Proteomes" id="UP000078316"/>
    </source>
</evidence>
<dbReference type="GO" id="GO:0004197">
    <property type="term" value="F:cysteine-type endopeptidase activity"/>
    <property type="evidence" value="ECO:0007669"/>
    <property type="project" value="InterPro"/>
</dbReference>
<feature type="compositionally biased region" description="Basic and acidic residues" evidence="1">
    <location>
        <begin position="695"/>
        <end position="708"/>
    </location>
</feature>
<dbReference type="PANTHER" id="PTHR22576">
    <property type="entry name" value="MUCOSA ASSOCIATED LYMPHOID TISSUE LYMPHOMA TRANSLOCATION PROTEIN 1/PARACASPASE"/>
    <property type="match status" value="1"/>
</dbReference>
<keyword evidence="2" id="KW-0732">Signal</keyword>